<reference evidence="2" key="1">
    <citation type="submission" date="2015-10" db="EMBL/GenBank/DDBJ databases">
        <title>EvidentialGene: Evidence-directed Construction of Complete mRNA Transcriptomes without Genomes.</title>
        <authorList>
            <person name="Gilbert D.G."/>
        </authorList>
    </citation>
    <scope>NUCLEOTIDE SEQUENCE</scope>
</reference>
<evidence type="ECO:0000256" key="1">
    <source>
        <dbReference type="SAM" id="Phobius"/>
    </source>
</evidence>
<protein>
    <submittedName>
        <fullName evidence="2">Uncharacterized protein</fullName>
    </submittedName>
</protein>
<keyword evidence="1" id="KW-0812">Transmembrane</keyword>
<proteinExistence type="predicted"/>
<sequence>MYIYRVLYWVAPPSFVLIIGQASHDGTTGVLIQSSRTQIFVKSHTHPHTHLWDISLLVHDFRTCHVVVSSFFIFFFLSFPVSSSCHRNG</sequence>
<dbReference type="AlphaFoldDB" id="A0A0P6EY91"/>
<evidence type="ECO:0000313" key="2">
    <source>
        <dbReference type="EMBL" id="JAN30912.1"/>
    </source>
</evidence>
<feature type="transmembrane region" description="Helical" evidence="1">
    <location>
        <begin position="66"/>
        <end position="85"/>
    </location>
</feature>
<organism evidence="2">
    <name type="scientific">Daphnia magna</name>
    <dbReference type="NCBI Taxonomy" id="35525"/>
    <lineage>
        <taxon>Eukaryota</taxon>
        <taxon>Metazoa</taxon>
        <taxon>Ecdysozoa</taxon>
        <taxon>Arthropoda</taxon>
        <taxon>Crustacea</taxon>
        <taxon>Branchiopoda</taxon>
        <taxon>Diplostraca</taxon>
        <taxon>Cladocera</taxon>
        <taxon>Anomopoda</taxon>
        <taxon>Daphniidae</taxon>
        <taxon>Daphnia</taxon>
    </lineage>
</organism>
<accession>A0A0P6EY91</accession>
<dbReference type="EMBL" id="GDIQ01062171">
    <property type="protein sequence ID" value="JAN32566.1"/>
    <property type="molecule type" value="Transcribed_RNA"/>
</dbReference>
<keyword evidence="1" id="KW-1133">Transmembrane helix</keyword>
<name>A0A0P6EY91_9CRUS</name>
<dbReference type="EMBL" id="GDIQ01063825">
    <property type="protein sequence ID" value="JAN30912.1"/>
    <property type="molecule type" value="Transcribed_RNA"/>
</dbReference>
<keyword evidence="1" id="KW-0472">Membrane</keyword>